<proteinExistence type="predicted"/>
<protein>
    <submittedName>
        <fullName evidence="2">Uncharacterized protein</fullName>
    </submittedName>
</protein>
<dbReference type="AlphaFoldDB" id="A3ZUJ0"/>
<evidence type="ECO:0000313" key="2">
    <source>
        <dbReference type="EMBL" id="EAQ79900.1"/>
    </source>
</evidence>
<feature type="compositionally biased region" description="Basic and acidic residues" evidence="1">
    <location>
        <begin position="168"/>
        <end position="178"/>
    </location>
</feature>
<dbReference type="Proteomes" id="UP000004358">
    <property type="component" value="Unassembled WGS sequence"/>
</dbReference>
<reference evidence="2 3" key="1">
    <citation type="submission" date="2006-02" db="EMBL/GenBank/DDBJ databases">
        <authorList>
            <person name="Amann R."/>
            <person name="Ferriera S."/>
            <person name="Johnson J."/>
            <person name="Kravitz S."/>
            <person name="Halpern A."/>
            <person name="Remington K."/>
            <person name="Beeson K."/>
            <person name="Tran B."/>
            <person name="Rogers Y.-H."/>
            <person name="Friedman R."/>
            <person name="Venter J.C."/>
        </authorList>
    </citation>
    <scope>NUCLEOTIDE SEQUENCE [LARGE SCALE GENOMIC DNA]</scope>
    <source>
        <strain evidence="2 3">DSM 3645</strain>
    </source>
</reference>
<feature type="compositionally biased region" description="Polar residues" evidence="1">
    <location>
        <begin position="229"/>
        <end position="244"/>
    </location>
</feature>
<dbReference type="HOGENOM" id="CLU_656658_0_0_0"/>
<gene>
    <name evidence="2" type="ORF">DSM3645_22209</name>
</gene>
<dbReference type="STRING" id="314230.DSM3645_22209"/>
<dbReference type="EMBL" id="AANZ01000012">
    <property type="protein sequence ID" value="EAQ79900.1"/>
    <property type="molecule type" value="Genomic_DNA"/>
</dbReference>
<feature type="compositionally biased region" description="Basic and acidic residues" evidence="1">
    <location>
        <begin position="35"/>
        <end position="46"/>
    </location>
</feature>
<feature type="region of interest" description="Disordered" evidence="1">
    <location>
        <begin position="24"/>
        <end position="94"/>
    </location>
</feature>
<evidence type="ECO:0000313" key="3">
    <source>
        <dbReference type="Proteomes" id="UP000004358"/>
    </source>
</evidence>
<feature type="region of interest" description="Disordered" evidence="1">
    <location>
        <begin position="221"/>
        <end position="418"/>
    </location>
</feature>
<accession>A3ZUJ0</accession>
<evidence type="ECO:0000256" key="1">
    <source>
        <dbReference type="SAM" id="MobiDB-lite"/>
    </source>
</evidence>
<comment type="caution">
    <text evidence="2">The sequence shown here is derived from an EMBL/GenBank/DDBJ whole genome shotgun (WGS) entry which is preliminary data.</text>
</comment>
<sequence>MPDLAAAPKPAAASWAVATEIDEQPLIEDAPAVDPPKRAYRVDAAHSPRAPHASRRTAPQRPAEAPSTVTMQPEKGSPVQRKPLYDGAEGRRERMKAAKAPVWRTRLFFAMIAAVLVWGTIQISSGQRNKNPHPAADADEAPPFETDIQLGELGDAPGFGPTNSGHGLDQHSHGDHLQLEKREPSAATAMDIAPPLQSTGRSESSEAFAPFATPAGEDASAYRAPQVSGRPTNPQTSSQHSHGISATDLLGGSSPGDAEYIANRPREEVNRGSYSAGAGYDTTDGGNPARGNPTQTRYGATLSAGARSDADAPWWKDEPRGAASEANLPRENPRFEGAMSQDAPPATAQLGTPEPIAPAPAASGSRYGQQQQASFDPFGGAAPSGKEMYYAPGDPAANRPAQARLNGNLEPTESSRFR</sequence>
<name>A3ZUJ0_9BACT</name>
<organism evidence="2 3">
    <name type="scientific">Blastopirellula marina DSM 3645</name>
    <dbReference type="NCBI Taxonomy" id="314230"/>
    <lineage>
        <taxon>Bacteria</taxon>
        <taxon>Pseudomonadati</taxon>
        <taxon>Planctomycetota</taxon>
        <taxon>Planctomycetia</taxon>
        <taxon>Pirellulales</taxon>
        <taxon>Pirellulaceae</taxon>
        <taxon>Blastopirellula</taxon>
    </lineage>
</organism>
<feature type="compositionally biased region" description="Basic and acidic residues" evidence="1">
    <location>
        <begin position="308"/>
        <end position="320"/>
    </location>
</feature>
<feature type="region of interest" description="Disordered" evidence="1">
    <location>
        <begin position="148"/>
        <end position="178"/>
    </location>
</feature>